<dbReference type="Pfam" id="PF00583">
    <property type="entry name" value="Acetyltransf_1"/>
    <property type="match status" value="1"/>
</dbReference>
<comment type="caution">
    <text evidence="4">The sequence shown here is derived from an EMBL/GenBank/DDBJ whole genome shotgun (WGS) entry which is preliminary data.</text>
</comment>
<accession>A0A4R9BQ56</accession>
<evidence type="ECO:0000313" key="5">
    <source>
        <dbReference type="Proteomes" id="UP000297626"/>
    </source>
</evidence>
<reference evidence="4 5" key="1">
    <citation type="submission" date="2019-03" db="EMBL/GenBank/DDBJ databases">
        <title>Genomics of glacier-inhabiting Cryobacterium strains.</title>
        <authorList>
            <person name="Liu Q."/>
            <person name="Xin Y.-H."/>
        </authorList>
    </citation>
    <scope>NUCLEOTIDE SEQUENCE [LARGE SCALE GENOMIC DNA]</scope>
    <source>
        <strain evidence="4 5">Sr54</strain>
    </source>
</reference>
<protein>
    <submittedName>
        <fullName evidence="4">GNAT family N-acetyltransferase</fullName>
    </submittedName>
</protein>
<dbReference type="SUPFAM" id="SSF55729">
    <property type="entry name" value="Acyl-CoA N-acyltransferases (Nat)"/>
    <property type="match status" value="1"/>
</dbReference>
<dbReference type="PANTHER" id="PTHR43877">
    <property type="entry name" value="AMINOALKYLPHOSPHONATE N-ACETYLTRANSFERASE-RELATED-RELATED"/>
    <property type="match status" value="1"/>
</dbReference>
<dbReference type="CDD" id="cd04301">
    <property type="entry name" value="NAT_SF"/>
    <property type="match status" value="1"/>
</dbReference>
<evidence type="ECO:0000259" key="3">
    <source>
        <dbReference type="PROSITE" id="PS51186"/>
    </source>
</evidence>
<dbReference type="AlphaFoldDB" id="A0A4R9BQ56"/>
<evidence type="ECO:0000256" key="2">
    <source>
        <dbReference type="ARBA" id="ARBA00023315"/>
    </source>
</evidence>
<name>A0A4R9BQ56_9MICO</name>
<proteinExistence type="predicted"/>
<sequence>MPQFHSVSLADAAAHALLTEYFCSPELAFRQSHGTYHPTYPVAEQFVPPRGVFLVVLDGQAGDDSGGAYVGCGGIRRLDTAESEPVCFEVKHLWIQPRARGRGWGRMLLAELESRARDLGVAETVLDTNASLSTAEALYHSSGYTSIPSYNDNPNATHWYRKRLSTNSYSPPVRP</sequence>
<feature type="domain" description="N-acetyltransferase" evidence="3">
    <location>
        <begin position="16"/>
        <end position="165"/>
    </location>
</feature>
<dbReference type="Proteomes" id="UP000297626">
    <property type="component" value="Unassembled WGS sequence"/>
</dbReference>
<evidence type="ECO:0000313" key="4">
    <source>
        <dbReference type="EMBL" id="TFD88269.1"/>
    </source>
</evidence>
<dbReference type="PANTHER" id="PTHR43877:SF2">
    <property type="entry name" value="AMINOALKYLPHOSPHONATE N-ACETYLTRANSFERASE-RELATED"/>
    <property type="match status" value="1"/>
</dbReference>
<dbReference type="EMBL" id="SOHN01000010">
    <property type="protein sequence ID" value="TFD88269.1"/>
    <property type="molecule type" value="Genomic_DNA"/>
</dbReference>
<keyword evidence="2" id="KW-0012">Acyltransferase</keyword>
<keyword evidence="1 4" id="KW-0808">Transferase</keyword>
<dbReference type="PROSITE" id="PS51186">
    <property type="entry name" value="GNAT"/>
    <property type="match status" value="1"/>
</dbReference>
<dbReference type="GO" id="GO:0016747">
    <property type="term" value="F:acyltransferase activity, transferring groups other than amino-acyl groups"/>
    <property type="evidence" value="ECO:0007669"/>
    <property type="project" value="InterPro"/>
</dbReference>
<evidence type="ECO:0000256" key="1">
    <source>
        <dbReference type="ARBA" id="ARBA00022679"/>
    </source>
</evidence>
<dbReference type="InterPro" id="IPR016181">
    <property type="entry name" value="Acyl_CoA_acyltransferase"/>
</dbReference>
<dbReference type="InterPro" id="IPR050832">
    <property type="entry name" value="Bact_Acetyltransf"/>
</dbReference>
<dbReference type="InterPro" id="IPR000182">
    <property type="entry name" value="GNAT_dom"/>
</dbReference>
<dbReference type="RefSeq" id="WP_134529475.1">
    <property type="nucleotide sequence ID" value="NZ_SOHN01000010.1"/>
</dbReference>
<dbReference type="Gene3D" id="3.40.630.30">
    <property type="match status" value="1"/>
</dbReference>
<gene>
    <name evidence="4" type="ORF">E3T51_08515</name>
</gene>
<keyword evidence="5" id="KW-1185">Reference proteome</keyword>
<organism evidence="4 5">
    <name type="scientific">Cryobacterium serini</name>
    <dbReference type="NCBI Taxonomy" id="1259201"/>
    <lineage>
        <taxon>Bacteria</taxon>
        <taxon>Bacillati</taxon>
        <taxon>Actinomycetota</taxon>
        <taxon>Actinomycetes</taxon>
        <taxon>Micrococcales</taxon>
        <taxon>Microbacteriaceae</taxon>
        <taxon>Cryobacterium</taxon>
    </lineage>
</organism>